<dbReference type="Proteomes" id="UP000261032">
    <property type="component" value="Unassembled WGS sequence"/>
</dbReference>
<keyword evidence="1" id="KW-0472">Membrane</keyword>
<gene>
    <name evidence="2" type="ORF">DXB93_14275</name>
</gene>
<feature type="transmembrane region" description="Helical" evidence="1">
    <location>
        <begin position="154"/>
        <end position="177"/>
    </location>
</feature>
<feature type="transmembrane region" description="Helical" evidence="1">
    <location>
        <begin position="53"/>
        <end position="73"/>
    </location>
</feature>
<evidence type="ECO:0008006" key="4">
    <source>
        <dbReference type="Google" id="ProtNLM"/>
    </source>
</evidence>
<evidence type="ECO:0000313" key="2">
    <source>
        <dbReference type="EMBL" id="RGD81484.1"/>
    </source>
</evidence>
<reference evidence="2 3" key="1">
    <citation type="submission" date="2018-08" db="EMBL/GenBank/DDBJ databases">
        <title>A genome reference for cultivated species of the human gut microbiota.</title>
        <authorList>
            <person name="Zou Y."/>
            <person name="Xue W."/>
            <person name="Luo G."/>
        </authorList>
    </citation>
    <scope>NUCLEOTIDE SEQUENCE [LARGE SCALE GENOMIC DNA]</scope>
    <source>
        <strain evidence="2 3">OM06-4</strain>
    </source>
</reference>
<dbReference type="Pfam" id="PF19478">
    <property type="entry name" value="TrbL_2"/>
    <property type="match status" value="1"/>
</dbReference>
<accession>A0A3E3EA34</accession>
<dbReference type="InterPro" id="IPR045798">
    <property type="entry name" value="TrbL_Firmicutes"/>
</dbReference>
<evidence type="ECO:0000256" key="1">
    <source>
        <dbReference type="SAM" id="Phobius"/>
    </source>
</evidence>
<keyword evidence="1" id="KW-1133">Transmembrane helix</keyword>
<sequence>MFDWLEDGIADFILNTYREIGAGMASVMTDAVKSPSVYNSTAWQSVTKFNADVVLPIAWTILSLFLLLELVQLFKRADVRGLDSIYWVFIIILKILLAKMLMENMTTIINAIFDVSSKMVTSAQVSFNATSNGFSIGDTAVANLTHAMESESTVGMMGLMIIGMLIKVANSFCTVLAKVIVGLRFIEIYVFTAIASLPFATLSSNEYGSIGKNFIKRMIALALHVIFIVVVLYLYGMLASGATIDTSSASNMLFQTLGYSILCVIALFQTGSWSKQLMGV</sequence>
<dbReference type="AlphaFoldDB" id="A0A3E3EA34"/>
<keyword evidence="1" id="KW-0812">Transmembrane</keyword>
<feature type="transmembrane region" description="Helical" evidence="1">
    <location>
        <begin position="214"/>
        <end position="236"/>
    </location>
</feature>
<comment type="caution">
    <text evidence="2">The sequence shown here is derived from an EMBL/GenBank/DDBJ whole genome shotgun (WGS) entry which is preliminary data.</text>
</comment>
<protein>
    <recommendedName>
        <fullName evidence="4">Conjugal transfer protein TrbL</fullName>
    </recommendedName>
</protein>
<evidence type="ECO:0000313" key="3">
    <source>
        <dbReference type="Proteomes" id="UP000261032"/>
    </source>
</evidence>
<feature type="transmembrane region" description="Helical" evidence="1">
    <location>
        <begin position="85"/>
        <end position="102"/>
    </location>
</feature>
<dbReference type="EMBL" id="QUSL01000027">
    <property type="protein sequence ID" value="RGD81484.1"/>
    <property type="molecule type" value="Genomic_DNA"/>
</dbReference>
<feature type="transmembrane region" description="Helical" evidence="1">
    <location>
        <begin position="183"/>
        <end position="202"/>
    </location>
</feature>
<feature type="transmembrane region" description="Helical" evidence="1">
    <location>
        <begin position="248"/>
        <end position="268"/>
    </location>
</feature>
<organism evidence="2 3">
    <name type="scientific">Thomasclavelia ramosa</name>
    <dbReference type="NCBI Taxonomy" id="1547"/>
    <lineage>
        <taxon>Bacteria</taxon>
        <taxon>Bacillati</taxon>
        <taxon>Bacillota</taxon>
        <taxon>Erysipelotrichia</taxon>
        <taxon>Erysipelotrichales</taxon>
        <taxon>Coprobacillaceae</taxon>
        <taxon>Thomasclavelia</taxon>
    </lineage>
</organism>
<proteinExistence type="predicted"/>
<name>A0A3E3EA34_9FIRM</name>